<gene>
    <name evidence="8" type="ORF">FPE_LOCUS19967</name>
</gene>
<keyword evidence="9" id="KW-1185">Reference proteome</keyword>
<sequence length="310" mass="35821">MESCVPSSTISTVRKRLLEELTLGQESTNMLRVMLCKTQKDKMCIPQLSALSLMDKILDSFDKILSLILNGNESNDLVSTNDQVSNVPVIDWSHSDGQKLEDSRKRTSTSESLKFSKRRRSSKTWTRETIAASFEDGHAWRKYGQKGIHKAKHPRSYFRCTYKYDQGCQARKLVQKIEDEPPLYRTTYQEHHTCKKNLFEESHIIRDNTAKDSSIIWRFDSHEPNYKPNDMVIPTLPIIPQESKENLQILHQNESSSPSDYFILPDLTTFESFGQFTDFSSAFDQGHLISSDMDVEQMVGSVFNDFLELW</sequence>
<dbReference type="PANTHER" id="PTHR31282">
    <property type="entry name" value="WRKY TRANSCRIPTION FACTOR 21-RELATED"/>
    <property type="match status" value="1"/>
</dbReference>
<proteinExistence type="predicted"/>
<evidence type="ECO:0000256" key="2">
    <source>
        <dbReference type="ARBA" id="ARBA00023015"/>
    </source>
</evidence>
<feature type="domain" description="WRKY" evidence="7">
    <location>
        <begin position="129"/>
        <end position="192"/>
    </location>
</feature>
<dbReference type="EMBL" id="OU503047">
    <property type="protein sequence ID" value="CAI9772537.1"/>
    <property type="molecule type" value="Genomic_DNA"/>
</dbReference>
<dbReference type="GO" id="GO:0003700">
    <property type="term" value="F:DNA-binding transcription factor activity"/>
    <property type="evidence" value="ECO:0007669"/>
    <property type="project" value="InterPro"/>
</dbReference>
<dbReference type="InterPro" id="IPR036576">
    <property type="entry name" value="WRKY_dom_sf"/>
</dbReference>
<dbReference type="Gene3D" id="2.20.25.80">
    <property type="entry name" value="WRKY domain"/>
    <property type="match status" value="1"/>
</dbReference>
<accession>A0AAD1ZSV6</accession>
<evidence type="ECO:0000259" key="7">
    <source>
        <dbReference type="PROSITE" id="PS50811"/>
    </source>
</evidence>
<dbReference type="Pfam" id="PF03106">
    <property type="entry name" value="WRKY"/>
    <property type="match status" value="1"/>
</dbReference>
<organism evidence="8 9">
    <name type="scientific">Fraxinus pennsylvanica</name>
    <dbReference type="NCBI Taxonomy" id="56036"/>
    <lineage>
        <taxon>Eukaryota</taxon>
        <taxon>Viridiplantae</taxon>
        <taxon>Streptophyta</taxon>
        <taxon>Embryophyta</taxon>
        <taxon>Tracheophyta</taxon>
        <taxon>Spermatophyta</taxon>
        <taxon>Magnoliopsida</taxon>
        <taxon>eudicotyledons</taxon>
        <taxon>Gunneridae</taxon>
        <taxon>Pentapetalae</taxon>
        <taxon>asterids</taxon>
        <taxon>lamiids</taxon>
        <taxon>Lamiales</taxon>
        <taxon>Oleaceae</taxon>
        <taxon>Oleeae</taxon>
        <taxon>Fraxinus</taxon>
    </lineage>
</organism>
<evidence type="ECO:0000256" key="1">
    <source>
        <dbReference type="ARBA" id="ARBA00004123"/>
    </source>
</evidence>
<dbReference type="PROSITE" id="PS50811">
    <property type="entry name" value="WRKY"/>
    <property type="match status" value="1"/>
</dbReference>
<evidence type="ECO:0000256" key="5">
    <source>
        <dbReference type="ARBA" id="ARBA00023242"/>
    </source>
</evidence>
<evidence type="ECO:0000256" key="4">
    <source>
        <dbReference type="ARBA" id="ARBA00023163"/>
    </source>
</evidence>
<keyword evidence="5" id="KW-0539">Nucleus</keyword>
<dbReference type="InterPro" id="IPR044810">
    <property type="entry name" value="WRKY_plant"/>
</dbReference>
<evidence type="ECO:0000313" key="8">
    <source>
        <dbReference type="EMBL" id="CAI9772537.1"/>
    </source>
</evidence>
<keyword evidence="4" id="KW-0804">Transcription</keyword>
<name>A0AAD1ZSV6_9LAMI</name>
<dbReference type="SUPFAM" id="SSF118290">
    <property type="entry name" value="WRKY DNA-binding domain"/>
    <property type="match status" value="1"/>
</dbReference>
<dbReference type="InterPro" id="IPR003657">
    <property type="entry name" value="WRKY_dom"/>
</dbReference>
<evidence type="ECO:0000256" key="3">
    <source>
        <dbReference type="ARBA" id="ARBA00023125"/>
    </source>
</evidence>
<dbReference type="GO" id="GO:0005634">
    <property type="term" value="C:nucleus"/>
    <property type="evidence" value="ECO:0007669"/>
    <property type="project" value="UniProtKB-SubCell"/>
</dbReference>
<keyword evidence="3" id="KW-0238">DNA-binding</keyword>
<reference evidence="8" key="1">
    <citation type="submission" date="2023-05" db="EMBL/GenBank/DDBJ databases">
        <authorList>
            <person name="Huff M."/>
        </authorList>
    </citation>
    <scope>NUCLEOTIDE SEQUENCE</scope>
</reference>
<dbReference type="AlphaFoldDB" id="A0AAD1ZSV6"/>
<evidence type="ECO:0000256" key="6">
    <source>
        <dbReference type="SAM" id="MobiDB-lite"/>
    </source>
</evidence>
<dbReference type="SMART" id="SM00774">
    <property type="entry name" value="WRKY"/>
    <property type="match status" value="1"/>
</dbReference>
<comment type="subcellular location">
    <subcellularLocation>
        <location evidence="1">Nucleus</location>
    </subcellularLocation>
</comment>
<dbReference type="GO" id="GO:0043565">
    <property type="term" value="F:sequence-specific DNA binding"/>
    <property type="evidence" value="ECO:0007669"/>
    <property type="project" value="InterPro"/>
</dbReference>
<dbReference type="Proteomes" id="UP000834106">
    <property type="component" value="Chromosome 12"/>
</dbReference>
<evidence type="ECO:0000313" key="9">
    <source>
        <dbReference type="Proteomes" id="UP000834106"/>
    </source>
</evidence>
<feature type="region of interest" description="Disordered" evidence="6">
    <location>
        <begin position="98"/>
        <end position="118"/>
    </location>
</feature>
<keyword evidence="2" id="KW-0805">Transcription regulation</keyword>
<protein>
    <recommendedName>
        <fullName evidence="7">WRKY domain-containing protein</fullName>
    </recommendedName>
</protein>